<dbReference type="EMBL" id="CAJFCW020000005">
    <property type="protein sequence ID" value="CAG9122275.1"/>
    <property type="molecule type" value="Genomic_DNA"/>
</dbReference>
<keyword evidence="5" id="KW-1185">Reference proteome</keyword>
<dbReference type="AlphaFoldDB" id="A0A811LH46"/>
<organism evidence="4 5">
    <name type="scientific">Bursaphelenchus okinawaensis</name>
    <dbReference type="NCBI Taxonomy" id="465554"/>
    <lineage>
        <taxon>Eukaryota</taxon>
        <taxon>Metazoa</taxon>
        <taxon>Ecdysozoa</taxon>
        <taxon>Nematoda</taxon>
        <taxon>Chromadorea</taxon>
        <taxon>Rhabditida</taxon>
        <taxon>Tylenchina</taxon>
        <taxon>Tylenchomorpha</taxon>
        <taxon>Aphelenchoidea</taxon>
        <taxon>Aphelenchoididae</taxon>
        <taxon>Bursaphelenchus</taxon>
    </lineage>
</organism>
<name>A0A811LH46_9BILA</name>
<dbReference type="Proteomes" id="UP000783686">
    <property type="component" value="Unassembled WGS sequence"/>
</dbReference>
<dbReference type="InterPro" id="IPR001853">
    <property type="entry name" value="DSBA-like_thioredoxin_dom"/>
</dbReference>
<dbReference type="SUPFAM" id="SSF52833">
    <property type="entry name" value="Thioredoxin-like"/>
    <property type="match status" value="1"/>
</dbReference>
<comment type="similarity">
    <text evidence="1">Belongs to the GST superfamily. Kappa family.</text>
</comment>
<proteinExistence type="inferred from homology"/>
<dbReference type="OrthoDB" id="4664297at2759"/>
<dbReference type="InterPro" id="IPR051924">
    <property type="entry name" value="GST_Kappa/NadH"/>
</dbReference>
<dbReference type="Pfam" id="PF01323">
    <property type="entry name" value="DSBA"/>
    <property type="match status" value="1"/>
</dbReference>
<feature type="domain" description="DSBA-like thioredoxin" evidence="3">
    <location>
        <begin position="6"/>
        <end position="205"/>
    </location>
</feature>
<reference evidence="4" key="1">
    <citation type="submission" date="2020-09" db="EMBL/GenBank/DDBJ databases">
        <authorList>
            <person name="Kikuchi T."/>
        </authorList>
    </citation>
    <scope>NUCLEOTIDE SEQUENCE</scope>
    <source>
        <strain evidence="4">SH1</strain>
    </source>
</reference>
<evidence type="ECO:0000313" key="5">
    <source>
        <dbReference type="Proteomes" id="UP000614601"/>
    </source>
</evidence>
<evidence type="ECO:0000256" key="2">
    <source>
        <dbReference type="PIRSR" id="PIRSR006386-1"/>
    </source>
</evidence>
<comment type="catalytic activity">
    <reaction evidence="1">
        <text>RX + glutathione = an S-substituted glutathione + a halide anion + H(+)</text>
        <dbReference type="Rhea" id="RHEA:16437"/>
        <dbReference type="ChEBI" id="CHEBI:15378"/>
        <dbReference type="ChEBI" id="CHEBI:16042"/>
        <dbReference type="ChEBI" id="CHEBI:17792"/>
        <dbReference type="ChEBI" id="CHEBI:57925"/>
        <dbReference type="ChEBI" id="CHEBI:90779"/>
        <dbReference type="EC" id="2.5.1.18"/>
    </reaction>
</comment>
<accession>A0A811LH46</accession>
<dbReference type="EMBL" id="CAJFDH010000005">
    <property type="protein sequence ID" value="CAD5226511.1"/>
    <property type="molecule type" value="Genomic_DNA"/>
</dbReference>
<dbReference type="PANTHER" id="PTHR42943">
    <property type="entry name" value="GLUTATHIONE S-TRANSFERASE KAPPA"/>
    <property type="match status" value="1"/>
</dbReference>
<evidence type="ECO:0000256" key="1">
    <source>
        <dbReference type="PIRNR" id="PIRNR006386"/>
    </source>
</evidence>
<dbReference type="GO" id="GO:0006749">
    <property type="term" value="P:glutathione metabolic process"/>
    <property type="evidence" value="ECO:0007669"/>
    <property type="project" value="TreeGrafter"/>
</dbReference>
<dbReference type="Gene3D" id="3.40.30.10">
    <property type="entry name" value="Glutaredoxin"/>
    <property type="match status" value="1"/>
</dbReference>
<dbReference type="EC" id="2.5.1.18" evidence="1"/>
<evidence type="ECO:0000313" key="4">
    <source>
        <dbReference type="EMBL" id="CAD5226511.1"/>
    </source>
</evidence>
<dbReference type="InterPro" id="IPR014440">
    <property type="entry name" value="HCCAis_GSTk"/>
</dbReference>
<gene>
    <name evidence="4" type="ORF">BOKJ2_LOCUS12109</name>
</gene>
<evidence type="ECO:0000259" key="3">
    <source>
        <dbReference type="Pfam" id="PF01323"/>
    </source>
</evidence>
<dbReference type="PANTHER" id="PTHR42943:SF2">
    <property type="entry name" value="GLUTATHIONE S-TRANSFERASE KAPPA 1"/>
    <property type="match status" value="1"/>
</dbReference>
<dbReference type="GO" id="GO:0004602">
    <property type="term" value="F:glutathione peroxidase activity"/>
    <property type="evidence" value="ECO:0007669"/>
    <property type="project" value="TreeGrafter"/>
</dbReference>
<sequence length="219" mass="25695">MTEGVLDFYFDIVSPYAFLAYQIIRDHEANMNLKINFHPVSMAAVFRLTKNVGPGLIPLKFQYLRKSLIRLSEYWDVEHVVMPNWFEEKAPTMSSIMALRVITYIKEHYPEELDRTVRAFWSRMFHDHKPNFLPADVDELLEELGFDHEIRTLAESEENRSKLRDTVTREVKEGGFGVPYMVLRRQDQDVQNYFGVESIPLLFKELGIVKSEPIVHAKL</sequence>
<dbReference type="Proteomes" id="UP000614601">
    <property type="component" value="Unassembled WGS sequence"/>
</dbReference>
<comment type="caution">
    <text evidence="4">The sequence shown here is derived from an EMBL/GenBank/DDBJ whole genome shotgun (WGS) entry which is preliminary data.</text>
</comment>
<protein>
    <recommendedName>
        <fullName evidence="1">Glutathione S-transferase kappa</fullName>
        <ecNumber evidence="1">2.5.1.18</ecNumber>
    </recommendedName>
</protein>
<dbReference type="GO" id="GO:0005777">
    <property type="term" value="C:peroxisome"/>
    <property type="evidence" value="ECO:0007669"/>
    <property type="project" value="TreeGrafter"/>
</dbReference>
<dbReference type="GO" id="GO:0004364">
    <property type="term" value="F:glutathione transferase activity"/>
    <property type="evidence" value="ECO:0007669"/>
    <property type="project" value="UniProtKB-UniRule"/>
</dbReference>
<keyword evidence="1" id="KW-0808">Transferase</keyword>
<feature type="active site" description="Nucleophile" evidence="2">
    <location>
        <position position="14"/>
    </location>
</feature>
<dbReference type="InterPro" id="IPR036249">
    <property type="entry name" value="Thioredoxin-like_sf"/>
</dbReference>
<dbReference type="PIRSF" id="PIRSF006386">
    <property type="entry name" value="HCCAis_GSTk"/>
    <property type="match status" value="1"/>
</dbReference>
<dbReference type="GO" id="GO:0005739">
    <property type="term" value="C:mitochondrion"/>
    <property type="evidence" value="ECO:0007669"/>
    <property type="project" value="TreeGrafter"/>
</dbReference>